<dbReference type="Proteomes" id="UP001163105">
    <property type="component" value="Unassembled WGS sequence"/>
</dbReference>
<gene>
    <name evidence="2" type="ORF">O9K51_09660</name>
</gene>
<feature type="compositionally biased region" description="Low complexity" evidence="1">
    <location>
        <begin position="695"/>
        <end position="706"/>
    </location>
</feature>
<evidence type="ECO:0000313" key="3">
    <source>
        <dbReference type="Proteomes" id="UP001163105"/>
    </source>
</evidence>
<comment type="caution">
    <text evidence="2">The sequence shown here is derived from an EMBL/GenBank/DDBJ whole genome shotgun (WGS) entry which is preliminary data.</text>
</comment>
<dbReference type="EMBL" id="JAQHRD010000010">
    <property type="protein sequence ID" value="KAJ6437832.1"/>
    <property type="molecule type" value="Genomic_DNA"/>
</dbReference>
<feature type="region of interest" description="Disordered" evidence="1">
    <location>
        <begin position="384"/>
        <end position="499"/>
    </location>
</feature>
<evidence type="ECO:0000313" key="2">
    <source>
        <dbReference type="EMBL" id="KAJ6437832.1"/>
    </source>
</evidence>
<feature type="compositionally biased region" description="Polar residues" evidence="1">
    <location>
        <begin position="476"/>
        <end position="499"/>
    </location>
</feature>
<feature type="compositionally biased region" description="Polar residues" evidence="1">
    <location>
        <begin position="253"/>
        <end position="264"/>
    </location>
</feature>
<reference evidence="2" key="1">
    <citation type="submission" date="2023-01" db="EMBL/GenBank/DDBJ databases">
        <title>The growth and conidiation of Purpureocillium lavendulum are regulated by nitrogen source and histone H3K14 acetylation.</title>
        <authorList>
            <person name="Tang P."/>
            <person name="Han J."/>
            <person name="Zhang C."/>
            <person name="Tang P."/>
            <person name="Qi F."/>
            <person name="Zhang K."/>
            <person name="Liang L."/>
        </authorList>
    </citation>
    <scope>NUCLEOTIDE SEQUENCE</scope>
    <source>
        <strain evidence="2">YMF1.00683</strain>
    </source>
</reference>
<feature type="compositionally biased region" description="Acidic residues" evidence="1">
    <location>
        <begin position="830"/>
        <end position="839"/>
    </location>
</feature>
<feature type="region of interest" description="Disordered" evidence="1">
    <location>
        <begin position="281"/>
        <end position="365"/>
    </location>
</feature>
<organism evidence="2 3">
    <name type="scientific">Purpureocillium lavendulum</name>
    <dbReference type="NCBI Taxonomy" id="1247861"/>
    <lineage>
        <taxon>Eukaryota</taxon>
        <taxon>Fungi</taxon>
        <taxon>Dikarya</taxon>
        <taxon>Ascomycota</taxon>
        <taxon>Pezizomycotina</taxon>
        <taxon>Sordariomycetes</taxon>
        <taxon>Hypocreomycetidae</taxon>
        <taxon>Hypocreales</taxon>
        <taxon>Ophiocordycipitaceae</taxon>
        <taxon>Purpureocillium</taxon>
    </lineage>
</organism>
<dbReference type="AlphaFoldDB" id="A0AB34FFU2"/>
<proteinExistence type="predicted"/>
<feature type="compositionally biased region" description="Basic and acidic residues" evidence="1">
    <location>
        <begin position="545"/>
        <end position="558"/>
    </location>
</feature>
<feature type="compositionally biased region" description="Polar residues" evidence="1">
    <location>
        <begin position="726"/>
        <end position="736"/>
    </location>
</feature>
<feature type="region of interest" description="Disordered" evidence="1">
    <location>
        <begin position="163"/>
        <end position="269"/>
    </location>
</feature>
<feature type="compositionally biased region" description="Low complexity" evidence="1">
    <location>
        <begin position="349"/>
        <end position="363"/>
    </location>
</feature>
<protein>
    <submittedName>
        <fullName evidence="2">Glutathione-dependent formaldehyde-activating enzyme</fullName>
    </submittedName>
</protein>
<feature type="compositionally biased region" description="Low complexity" evidence="1">
    <location>
        <begin position="394"/>
        <end position="410"/>
    </location>
</feature>
<sequence>MARFPFSMPGRKKSAPQLTLTEPMSKAHRVLGATPLSIDTPPHWDDNSSSGFSDEHSGPKSTGFPDSWTREFDEHHPLDIARSDNGWGEESDIIPHPLRGDAVDLGDGSDVGKSAESSLMRKSRSSSTIRSWYDRSKMPLAISQQTSSSAMAKGVPTKAERLLDVGDFHAPRPKKKPGKLDLAALVSGARAPKKGSHPHQQGRGSLLGTEYITKSPSVLTPTTPTTRRHQGHSAGEGRRPSVNDGSGSGPATDGSNQWPPNNALSELPSLYDHYEQMSLRQIMKHEPMPEISLPVSEEQGVKAQSSSLSSSRRSSKTYDWLHQDPSPATPQTAMFTKPLEPSSPANNYATSVSSRVTRASRTSRNVDQGLKIADLHQTSVLVLSSDSEDDNEDLASSTTTATTAATTTTAPKSPIAVSIRRPSTVDDDMSSLDSSHPTSKRGKNSDKRSSKSSKRTSFAPSNTYILIHDDKERSKSLQAESRASTPHGNVSQATSVSSRRASIASTYSGNSAVTWHSRSGYSIKEARAVTMHQTRRPSNADSEQDEPHGPMEFDHNVFQRESLASSGDQLTPPLSPTSVDFYGRTGQSSNDAAVSHNRIMAVTRQEELLLAALRHRQDSFRCNVLAQLQESHEEYEDEKPKSRRSSQSDRRSTGHRSKTSQGTVTGPTFDFGFPAPPGFRGERPEGKPYRHRSTSRGSSSQGSSSRHSNRRRSSAAMPSADAYDNDSLSGALTPSLRSMARKGSAGSFGQRSIEEAPAYFDDMEPSPDMSDIQDWDNALSAVSEDPLSDFSWSVPQPAGKRRNQAPSTGSHSLPRKDSLIRSGGERLAGVEEETSEAEADLPRPDSPISPDSFPAVPEKRMTRSNMVRLSAVGSGMLGGGVGLAHMSEPGWWGDDD</sequence>
<name>A0AB34FFU2_9HYPO</name>
<feature type="region of interest" description="Disordered" evidence="1">
    <location>
        <begin position="530"/>
        <end position="590"/>
    </location>
</feature>
<feature type="compositionally biased region" description="Basic and acidic residues" evidence="1">
    <location>
        <begin position="68"/>
        <end position="82"/>
    </location>
</feature>
<accession>A0AB34FFU2</accession>
<feature type="region of interest" description="Disordered" evidence="1">
    <location>
        <begin position="632"/>
        <end position="864"/>
    </location>
</feature>
<feature type="region of interest" description="Disordered" evidence="1">
    <location>
        <begin position="1"/>
        <end position="130"/>
    </location>
</feature>
<evidence type="ECO:0000256" key="1">
    <source>
        <dbReference type="SAM" id="MobiDB-lite"/>
    </source>
</evidence>
<keyword evidence="3" id="KW-1185">Reference proteome</keyword>